<dbReference type="InterPro" id="IPR007205">
    <property type="entry name" value="Protein_HGH1_N"/>
</dbReference>
<evidence type="ECO:0000259" key="4">
    <source>
        <dbReference type="Pfam" id="PF04063"/>
    </source>
</evidence>
<comment type="caution">
    <text evidence="6">The sequence shown here is derived from an EMBL/GenBank/DDBJ whole genome shotgun (WGS) entry which is preliminary data.</text>
</comment>
<evidence type="ECO:0000259" key="5">
    <source>
        <dbReference type="Pfam" id="PF04064"/>
    </source>
</evidence>
<accession>A0A8H7PNC5</accession>
<dbReference type="PANTHER" id="PTHR13387">
    <property type="entry name" value="PROTEIN HGH1 HOMOLOG"/>
    <property type="match status" value="1"/>
</dbReference>
<dbReference type="Pfam" id="PF04063">
    <property type="entry name" value="DUF383"/>
    <property type="match status" value="1"/>
</dbReference>
<dbReference type="Gene3D" id="1.25.10.10">
    <property type="entry name" value="Leucine-rich Repeat Variant"/>
    <property type="match status" value="1"/>
</dbReference>
<dbReference type="EMBL" id="JAEPQZ010000009">
    <property type="protein sequence ID" value="KAG2177101.1"/>
    <property type="molecule type" value="Genomic_DNA"/>
</dbReference>
<proteinExistence type="inferred from homology"/>
<keyword evidence="7" id="KW-1185">Reference proteome</keyword>
<evidence type="ECO:0000256" key="1">
    <source>
        <dbReference type="ARBA" id="ARBA00006712"/>
    </source>
</evidence>
<sequence>MEQQIVELIDFLHEPKLEVRAIALHHITGFTHASSEYQPLILSKRKTVIPDLKALCREDPITAHDALKALINLSGDPRVLPDLDDDKFIKHICLLITVSVSYIIPKSVLADVACMLLSNMTKYEPICVKLIDGTVAALPDLSESTRLMDHLVEVFHRGVTKAYNPQAEFHFLASVFANASTIRHGRVFFLEEAKHDQLAPVTKIQIFSEDKNIIRRGGTVSTMKNCCFETRKHDQILDSEGINMLPFILLPICGNEEYDMDEFEKFPEEIQLLGDDKTREADPLLRLMLCEAILLLTHTRNARDYLREKQVYRVVQRLHAQEKDEKVMDKCQDIVDMLMRDEGDEKIVELEDNTASEKVEEEAEAEDEDLAIEEIV</sequence>
<dbReference type="InterPro" id="IPR016024">
    <property type="entry name" value="ARM-type_fold"/>
</dbReference>
<dbReference type="SUPFAM" id="SSF48371">
    <property type="entry name" value="ARM repeat"/>
    <property type="match status" value="1"/>
</dbReference>
<comment type="similarity">
    <text evidence="1">Belongs to the HGH1 family.</text>
</comment>
<feature type="domain" description="Protein HGH1 C-terminal" evidence="5">
    <location>
        <begin position="292"/>
        <end position="345"/>
    </location>
</feature>
<dbReference type="Pfam" id="PF04064">
    <property type="entry name" value="DUF384"/>
    <property type="match status" value="1"/>
</dbReference>
<dbReference type="Proteomes" id="UP000654370">
    <property type="component" value="Unassembled WGS sequence"/>
</dbReference>
<reference evidence="6" key="1">
    <citation type="submission" date="2020-12" db="EMBL/GenBank/DDBJ databases">
        <title>Metabolic potential, ecology and presence of endohyphal bacteria is reflected in genomic diversity of Mucoromycotina.</title>
        <authorList>
            <person name="Muszewska A."/>
            <person name="Okrasinska A."/>
            <person name="Steczkiewicz K."/>
            <person name="Drgas O."/>
            <person name="Orlowska M."/>
            <person name="Perlinska-Lenart U."/>
            <person name="Aleksandrzak-Piekarczyk T."/>
            <person name="Szatraj K."/>
            <person name="Zielenkiewicz U."/>
            <person name="Pilsyk S."/>
            <person name="Malc E."/>
            <person name="Mieczkowski P."/>
            <person name="Kruszewska J.S."/>
            <person name="Biernat P."/>
            <person name="Pawlowska J."/>
        </authorList>
    </citation>
    <scope>NUCLEOTIDE SEQUENCE</scope>
    <source>
        <strain evidence="6">WA0000067209</strain>
    </source>
</reference>
<dbReference type="InterPro" id="IPR011989">
    <property type="entry name" value="ARM-like"/>
</dbReference>
<dbReference type="OrthoDB" id="338814at2759"/>
<protein>
    <recommendedName>
        <fullName evidence="2">Protein HGH1 homolog</fullName>
    </recommendedName>
</protein>
<evidence type="ECO:0000313" key="6">
    <source>
        <dbReference type="EMBL" id="KAG2177101.1"/>
    </source>
</evidence>
<dbReference type="PANTHER" id="PTHR13387:SF9">
    <property type="entry name" value="PROTEIN HGH1 HOMOLOG"/>
    <property type="match status" value="1"/>
</dbReference>
<dbReference type="InterPro" id="IPR039717">
    <property type="entry name" value="Hgh1"/>
</dbReference>
<name>A0A8H7PNC5_MORIS</name>
<dbReference type="InterPro" id="IPR007206">
    <property type="entry name" value="Protein_HGH1_C"/>
</dbReference>
<gene>
    <name evidence="6" type="ORF">INT43_007757</name>
</gene>
<evidence type="ECO:0000313" key="7">
    <source>
        <dbReference type="Proteomes" id="UP000654370"/>
    </source>
</evidence>
<feature type="region of interest" description="Disordered" evidence="3">
    <location>
        <begin position="351"/>
        <end position="376"/>
    </location>
</feature>
<dbReference type="AlphaFoldDB" id="A0A8H7PNC5"/>
<evidence type="ECO:0000256" key="2">
    <source>
        <dbReference type="ARBA" id="ARBA00014076"/>
    </source>
</evidence>
<evidence type="ECO:0000256" key="3">
    <source>
        <dbReference type="SAM" id="MobiDB-lite"/>
    </source>
</evidence>
<feature type="domain" description="Protein HGH1 N-terminal" evidence="4">
    <location>
        <begin position="105"/>
        <end position="286"/>
    </location>
</feature>
<organism evidence="6 7">
    <name type="scientific">Mortierella isabellina</name>
    <name type="common">Filamentous fungus</name>
    <name type="synonym">Umbelopsis isabellina</name>
    <dbReference type="NCBI Taxonomy" id="91625"/>
    <lineage>
        <taxon>Eukaryota</taxon>
        <taxon>Fungi</taxon>
        <taxon>Fungi incertae sedis</taxon>
        <taxon>Mucoromycota</taxon>
        <taxon>Mucoromycotina</taxon>
        <taxon>Umbelopsidomycetes</taxon>
        <taxon>Umbelopsidales</taxon>
        <taxon>Umbelopsidaceae</taxon>
        <taxon>Umbelopsis</taxon>
    </lineage>
</organism>